<reference evidence="3 4" key="2">
    <citation type="journal article" date="2015" name="Syst. Appl. Microbiol.">
        <title>Nitrincola nitratireducens sp. nov. isolated from a haloalkaline crater lake.</title>
        <authorList>
            <person name="Singh A."/>
            <person name="Vaidya B."/>
            <person name="Tanuku N.R."/>
            <person name="Pinnaka A.K."/>
        </authorList>
    </citation>
    <scope>NUCLEOTIDE SEQUENCE [LARGE SCALE GENOMIC DNA]</scope>
    <source>
        <strain evidence="3 4">AK23</strain>
    </source>
</reference>
<evidence type="ECO:0000256" key="1">
    <source>
        <dbReference type="SAM" id="MobiDB-lite"/>
    </source>
</evidence>
<feature type="domain" description="Phasin" evidence="2">
    <location>
        <begin position="34"/>
        <end position="125"/>
    </location>
</feature>
<dbReference type="EMBL" id="AONB01000004">
    <property type="protein sequence ID" value="EXJ11943.1"/>
    <property type="molecule type" value="Genomic_DNA"/>
</dbReference>
<keyword evidence="4" id="KW-1185">Reference proteome</keyword>
<accession>W9UXH4</accession>
<name>W9UXH4_9GAMM</name>
<comment type="caution">
    <text evidence="3">The sequence shown here is derived from an EMBL/GenBank/DDBJ whole genome shotgun (WGS) entry which is preliminary data.</text>
</comment>
<dbReference type="STRING" id="1229521.D791_01316"/>
<dbReference type="AlphaFoldDB" id="W9UXH4"/>
<organism evidence="3 4">
    <name type="scientific">Nitrincola nitratireducens</name>
    <dbReference type="NCBI Taxonomy" id="1229521"/>
    <lineage>
        <taxon>Bacteria</taxon>
        <taxon>Pseudomonadati</taxon>
        <taxon>Pseudomonadota</taxon>
        <taxon>Gammaproteobacteria</taxon>
        <taxon>Oceanospirillales</taxon>
        <taxon>Oceanospirillaceae</taxon>
        <taxon>Nitrincola</taxon>
    </lineage>
</organism>
<sequence length="198" mass="21870">MTDPLKDLQDAFKPMTELSESLLKNVEEQLEPVKEKLKPALEMAEVNKSTAEKLIAIQSDYVSDFVNTSLAQFKALVEAKDPQEALHLQVEYFKTLDAKFTHVAEKELAALTEAKDKITEIVEKSFADLGDVPFLMPDLKSMDFSKFDISSLIPTAKKVEDVVEEVKDAVEETAEKAAPAKTTPARRVSAPAKATPTS</sequence>
<feature type="region of interest" description="Disordered" evidence="1">
    <location>
        <begin position="172"/>
        <end position="198"/>
    </location>
</feature>
<protein>
    <submittedName>
        <fullName evidence="3">Phasin protein</fullName>
    </submittedName>
</protein>
<feature type="compositionally biased region" description="Low complexity" evidence="1">
    <location>
        <begin position="176"/>
        <end position="188"/>
    </location>
</feature>
<evidence type="ECO:0000313" key="3">
    <source>
        <dbReference type="EMBL" id="EXJ11943.1"/>
    </source>
</evidence>
<reference evidence="4" key="1">
    <citation type="submission" date="2012-11" db="EMBL/GenBank/DDBJ databases">
        <authorList>
            <person name="Singh A."/>
            <person name="Pinnaka A.K."/>
            <person name="Vaidya B."/>
        </authorList>
    </citation>
    <scope>NUCLEOTIDE SEQUENCE [LARGE SCALE GENOMIC DNA]</scope>
    <source>
        <strain evidence="4">AK23</strain>
    </source>
</reference>
<evidence type="ECO:0000313" key="4">
    <source>
        <dbReference type="Proteomes" id="UP000019464"/>
    </source>
</evidence>
<proteinExistence type="predicted"/>
<gene>
    <name evidence="3" type="ORF">D791_01316</name>
</gene>
<dbReference type="Pfam" id="PF09361">
    <property type="entry name" value="Phasin_2"/>
    <property type="match status" value="1"/>
</dbReference>
<dbReference type="InterPro" id="IPR018968">
    <property type="entry name" value="Phasin"/>
</dbReference>
<evidence type="ECO:0000259" key="2">
    <source>
        <dbReference type="Pfam" id="PF09361"/>
    </source>
</evidence>
<dbReference type="Proteomes" id="UP000019464">
    <property type="component" value="Unassembled WGS sequence"/>
</dbReference>
<dbReference type="RefSeq" id="WP_051514294.1">
    <property type="nucleotide sequence ID" value="NZ_AONB01000004.1"/>
</dbReference>
<dbReference type="OrthoDB" id="6119883at2"/>